<organism evidence="1">
    <name type="scientific">Woronichinia naegeliana WA131</name>
    <dbReference type="NCBI Taxonomy" id="2824559"/>
    <lineage>
        <taxon>Bacteria</taxon>
        <taxon>Bacillati</taxon>
        <taxon>Cyanobacteriota</taxon>
        <taxon>Cyanophyceae</taxon>
        <taxon>Synechococcales</taxon>
        <taxon>Coelosphaeriaceae</taxon>
        <taxon>Woronichinia</taxon>
    </lineage>
</organism>
<dbReference type="KEGG" id="wna:KA717_07965"/>
<sequence>MKTPQHWYEKNKSQLKQYRGQWIAYDSDGIIAHHAKYEKNDSVFTPRSTDYLIGRIYETEFVEPVKFYPIRFKILKKHE</sequence>
<dbReference type="EMBL" id="CP073041">
    <property type="protein sequence ID" value="UXE62662.1"/>
    <property type="molecule type" value="Genomic_DNA"/>
</dbReference>
<protein>
    <submittedName>
        <fullName evidence="1">DUF5678 domain-containing protein</fullName>
    </submittedName>
</protein>
<reference evidence="1" key="1">
    <citation type="submission" date="2021-04" db="EMBL/GenBank/DDBJ databases">
        <title>Genome sequence of Woronichinia naegeliana from Washington state freshwater lake bloom.</title>
        <authorList>
            <person name="Dreher T.W."/>
        </authorList>
    </citation>
    <scope>NUCLEOTIDE SEQUENCE</scope>
    <source>
        <strain evidence="1">WA131</strain>
    </source>
</reference>
<dbReference type="AlphaFoldDB" id="A0A977KZF0"/>
<accession>A0A977KZF0</accession>
<proteinExistence type="predicted"/>
<name>A0A977KZF0_9CYAN</name>
<evidence type="ECO:0000313" key="1">
    <source>
        <dbReference type="EMBL" id="UXE62662.1"/>
    </source>
</evidence>
<gene>
    <name evidence="1" type="ORF">KA717_07965</name>
</gene>
<dbReference type="Proteomes" id="UP001065613">
    <property type="component" value="Chromosome"/>
</dbReference>